<protein>
    <recommendedName>
        <fullName evidence="3">Lipoprotein</fullName>
    </recommendedName>
</protein>
<accession>A0A432Z9Q8</accession>
<sequence length="304" mass="33915">MKTRFKLAATALLGVVIGSGCSEVHEYIIEGDVLQFEASFYDAEQNQRVEHFQIEAELEFWDDDEPYIDTFDTQAYEAVLARFEGTFSGEALSFISAYPRDFPGANYNRSVFSKANGTDEVTFQVEYQVNDRTVTFGYTMTQAMAPLVNLTRAYPQLFAGEYRANARYFSSVVDSQQQVLSEVSMQGFVNRISALLGDADGDGVDDGIDACLDSQQGGEVALGAFNSGVDNVMGSDGCSLMDRYMACQADEYDAGAPWLSYSGPSYCEQRVAYDAYREGMIDYTEVRLLRTMVTQYHRSQNNFT</sequence>
<dbReference type="PROSITE" id="PS51257">
    <property type="entry name" value="PROKAR_LIPOPROTEIN"/>
    <property type="match status" value="1"/>
</dbReference>
<evidence type="ECO:0000313" key="1">
    <source>
        <dbReference type="EMBL" id="RUO74611.1"/>
    </source>
</evidence>
<evidence type="ECO:0008006" key="3">
    <source>
        <dbReference type="Google" id="ProtNLM"/>
    </source>
</evidence>
<organism evidence="1 2">
    <name type="scientific">Pseudidiomarina sediminum</name>
    <dbReference type="NCBI Taxonomy" id="431675"/>
    <lineage>
        <taxon>Bacteria</taxon>
        <taxon>Pseudomonadati</taxon>
        <taxon>Pseudomonadota</taxon>
        <taxon>Gammaproteobacteria</taxon>
        <taxon>Alteromonadales</taxon>
        <taxon>Idiomarinaceae</taxon>
        <taxon>Pseudidiomarina</taxon>
    </lineage>
</organism>
<dbReference type="AlphaFoldDB" id="A0A432Z9Q8"/>
<proteinExistence type="predicted"/>
<keyword evidence="2" id="KW-1185">Reference proteome</keyword>
<evidence type="ECO:0000313" key="2">
    <source>
        <dbReference type="Proteomes" id="UP000287022"/>
    </source>
</evidence>
<dbReference type="STRING" id="1122124.GCA_000423165_00492"/>
<comment type="caution">
    <text evidence="1">The sequence shown here is derived from an EMBL/GenBank/DDBJ whole genome shotgun (WGS) entry which is preliminary data.</text>
</comment>
<reference evidence="2" key="1">
    <citation type="journal article" date="2018" name="Front. Microbiol.">
        <title>Genome-Based Analysis Reveals the Taxonomy and Diversity of the Family Idiomarinaceae.</title>
        <authorList>
            <person name="Liu Y."/>
            <person name="Lai Q."/>
            <person name="Shao Z."/>
        </authorList>
    </citation>
    <scope>NUCLEOTIDE SEQUENCE [LARGE SCALE GENOMIC DNA]</scope>
    <source>
        <strain evidence="2">c121</strain>
    </source>
</reference>
<name>A0A432Z9Q8_9GAMM</name>
<dbReference type="EMBL" id="PIQE01000001">
    <property type="protein sequence ID" value="RUO74611.1"/>
    <property type="molecule type" value="Genomic_DNA"/>
</dbReference>
<gene>
    <name evidence="1" type="ORF">CWI80_04525</name>
</gene>
<dbReference type="RefSeq" id="WP_026861546.1">
    <property type="nucleotide sequence ID" value="NZ_PIQE01000001.1"/>
</dbReference>
<dbReference type="Proteomes" id="UP000287022">
    <property type="component" value="Unassembled WGS sequence"/>
</dbReference>